<reference evidence="10 11" key="1">
    <citation type="submission" date="2014-04" db="EMBL/GenBank/DDBJ databases">
        <title>Genome assembly of Hyalangium minutum DSM 14724.</title>
        <authorList>
            <person name="Sharma G."/>
            <person name="Subramanian S."/>
        </authorList>
    </citation>
    <scope>NUCLEOTIDE SEQUENCE [LARGE SCALE GENOMIC DNA]</scope>
    <source>
        <strain evidence="10 11">DSM 14724</strain>
    </source>
</reference>
<keyword evidence="3 6" id="KW-0597">Phosphoprotein</keyword>
<dbReference type="InterPro" id="IPR011006">
    <property type="entry name" value="CheY-like_superfamily"/>
</dbReference>
<gene>
    <name evidence="10" type="ORF">DB31_1958</name>
</gene>
<organism evidence="10 11">
    <name type="scientific">Hyalangium minutum</name>
    <dbReference type="NCBI Taxonomy" id="394096"/>
    <lineage>
        <taxon>Bacteria</taxon>
        <taxon>Pseudomonadati</taxon>
        <taxon>Myxococcota</taxon>
        <taxon>Myxococcia</taxon>
        <taxon>Myxococcales</taxon>
        <taxon>Cystobacterineae</taxon>
        <taxon>Archangiaceae</taxon>
        <taxon>Hyalangium</taxon>
    </lineage>
</organism>
<evidence type="ECO:0000256" key="2">
    <source>
        <dbReference type="ARBA" id="ARBA00012438"/>
    </source>
</evidence>
<evidence type="ECO:0000313" key="11">
    <source>
        <dbReference type="Proteomes" id="UP000028725"/>
    </source>
</evidence>
<evidence type="ECO:0000259" key="7">
    <source>
        <dbReference type="PROSITE" id="PS50109"/>
    </source>
</evidence>
<dbReference type="Pfam" id="PF00072">
    <property type="entry name" value="Response_reg"/>
    <property type="match status" value="1"/>
</dbReference>
<dbReference type="InterPro" id="IPR013656">
    <property type="entry name" value="PAS_4"/>
</dbReference>
<dbReference type="GO" id="GO:0005886">
    <property type="term" value="C:plasma membrane"/>
    <property type="evidence" value="ECO:0007669"/>
    <property type="project" value="TreeGrafter"/>
</dbReference>
<dbReference type="InterPro" id="IPR004358">
    <property type="entry name" value="Sig_transdc_His_kin-like_C"/>
</dbReference>
<evidence type="ECO:0000256" key="1">
    <source>
        <dbReference type="ARBA" id="ARBA00000085"/>
    </source>
</evidence>
<dbReference type="Gene3D" id="3.30.450.20">
    <property type="entry name" value="PAS domain"/>
    <property type="match status" value="2"/>
</dbReference>
<dbReference type="EC" id="2.7.13.3" evidence="2"/>
<dbReference type="OrthoDB" id="5377366at2"/>
<dbReference type="InterPro" id="IPR036890">
    <property type="entry name" value="HATPase_C_sf"/>
</dbReference>
<dbReference type="SMART" id="SM00388">
    <property type="entry name" value="HisKA"/>
    <property type="match status" value="1"/>
</dbReference>
<dbReference type="PRINTS" id="PR00344">
    <property type="entry name" value="BCTRLSENSOR"/>
</dbReference>
<feature type="modified residue" description="4-aspartylphosphate" evidence="6">
    <location>
        <position position="605"/>
    </location>
</feature>
<evidence type="ECO:0000256" key="6">
    <source>
        <dbReference type="PROSITE-ProRule" id="PRU00169"/>
    </source>
</evidence>
<dbReference type="CDD" id="cd00082">
    <property type="entry name" value="HisKA"/>
    <property type="match status" value="1"/>
</dbReference>
<comment type="caution">
    <text evidence="10">The sequence shown here is derived from an EMBL/GenBank/DDBJ whole genome shotgun (WGS) entry which is preliminary data.</text>
</comment>
<dbReference type="Proteomes" id="UP000028725">
    <property type="component" value="Unassembled WGS sequence"/>
</dbReference>
<dbReference type="NCBIfam" id="TIGR00229">
    <property type="entry name" value="sensory_box"/>
    <property type="match status" value="1"/>
</dbReference>
<dbReference type="Pfam" id="PF00512">
    <property type="entry name" value="HisKA"/>
    <property type="match status" value="1"/>
</dbReference>
<feature type="domain" description="Response regulatory" evidence="8">
    <location>
        <begin position="556"/>
        <end position="672"/>
    </location>
</feature>
<evidence type="ECO:0000259" key="9">
    <source>
        <dbReference type="PROSITE" id="PS50112"/>
    </source>
</evidence>
<dbReference type="Gene3D" id="3.30.565.10">
    <property type="entry name" value="Histidine kinase-like ATPase, C-terminal domain"/>
    <property type="match status" value="1"/>
</dbReference>
<dbReference type="SMART" id="SM00091">
    <property type="entry name" value="PAS"/>
    <property type="match status" value="1"/>
</dbReference>
<keyword evidence="4" id="KW-0808">Transferase</keyword>
<dbReference type="GO" id="GO:0009927">
    <property type="term" value="F:histidine phosphotransfer kinase activity"/>
    <property type="evidence" value="ECO:0007669"/>
    <property type="project" value="TreeGrafter"/>
</dbReference>
<feature type="domain" description="PAS" evidence="9">
    <location>
        <begin position="156"/>
        <end position="226"/>
    </location>
</feature>
<dbReference type="InterPro" id="IPR000014">
    <property type="entry name" value="PAS"/>
</dbReference>
<evidence type="ECO:0000259" key="8">
    <source>
        <dbReference type="PROSITE" id="PS50110"/>
    </source>
</evidence>
<dbReference type="SUPFAM" id="SSF55785">
    <property type="entry name" value="PYP-like sensor domain (PAS domain)"/>
    <property type="match status" value="2"/>
</dbReference>
<name>A0A085WB77_9BACT</name>
<dbReference type="PANTHER" id="PTHR43047:SF62">
    <property type="entry name" value="SENSOR HISTIDINE KINASE DPIB"/>
    <property type="match status" value="1"/>
</dbReference>
<dbReference type="EMBL" id="JMCB01000013">
    <property type="protein sequence ID" value="KFE64940.1"/>
    <property type="molecule type" value="Genomic_DNA"/>
</dbReference>
<dbReference type="GO" id="GO:0000155">
    <property type="term" value="F:phosphorelay sensor kinase activity"/>
    <property type="evidence" value="ECO:0007669"/>
    <property type="project" value="InterPro"/>
</dbReference>
<dbReference type="SMART" id="SM00387">
    <property type="entry name" value="HATPase_c"/>
    <property type="match status" value="1"/>
</dbReference>
<dbReference type="InterPro" id="IPR003661">
    <property type="entry name" value="HisK_dim/P_dom"/>
</dbReference>
<dbReference type="Gene3D" id="3.40.50.2300">
    <property type="match status" value="1"/>
</dbReference>
<comment type="catalytic activity">
    <reaction evidence="1">
        <text>ATP + protein L-histidine = ADP + protein N-phospho-L-histidine.</text>
        <dbReference type="EC" id="2.7.13.3"/>
    </reaction>
</comment>
<dbReference type="InterPro" id="IPR001789">
    <property type="entry name" value="Sig_transdc_resp-reg_receiver"/>
</dbReference>
<proteinExistence type="predicted"/>
<accession>A0A085WB77</accession>
<dbReference type="AlphaFoldDB" id="A0A085WB77"/>
<protein>
    <recommendedName>
        <fullName evidence="2">histidine kinase</fullName>
        <ecNumber evidence="2">2.7.13.3</ecNumber>
    </recommendedName>
</protein>
<dbReference type="SUPFAM" id="SSF47384">
    <property type="entry name" value="Homodimeric domain of signal transducing histidine kinase"/>
    <property type="match status" value="1"/>
</dbReference>
<feature type="domain" description="Histidine kinase" evidence="7">
    <location>
        <begin position="316"/>
        <end position="537"/>
    </location>
</feature>
<dbReference type="CDD" id="cd00130">
    <property type="entry name" value="PAS"/>
    <property type="match status" value="1"/>
</dbReference>
<dbReference type="PROSITE" id="PS50109">
    <property type="entry name" value="HIS_KIN"/>
    <property type="match status" value="1"/>
</dbReference>
<dbReference type="InterPro" id="IPR005467">
    <property type="entry name" value="His_kinase_dom"/>
</dbReference>
<evidence type="ECO:0000256" key="4">
    <source>
        <dbReference type="ARBA" id="ARBA00022679"/>
    </source>
</evidence>
<dbReference type="SUPFAM" id="SSF52172">
    <property type="entry name" value="CheY-like"/>
    <property type="match status" value="1"/>
</dbReference>
<evidence type="ECO:0000256" key="5">
    <source>
        <dbReference type="ARBA" id="ARBA00022777"/>
    </source>
</evidence>
<dbReference type="STRING" id="394096.DB31_1958"/>
<dbReference type="PANTHER" id="PTHR43047">
    <property type="entry name" value="TWO-COMPONENT HISTIDINE PROTEIN KINASE"/>
    <property type="match status" value="1"/>
</dbReference>
<dbReference type="Pfam" id="PF02518">
    <property type="entry name" value="HATPase_c"/>
    <property type="match status" value="1"/>
</dbReference>
<dbReference type="RefSeq" id="WP_083968850.1">
    <property type="nucleotide sequence ID" value="NZ_JMCB01000013.1"/>
</dbReference>
<evidence type="ECO:0000256" key="3">
    <source>
        <dbReference type="ARBA" id="ARBA00022553"/>
    </source>
</evidence>
<keyword evidence="11" id="KW-1185">Reference proteome</keyword>
<dbReference type="SMART" id="SM00448">
    <property type="entry name" value="REC"/>
    <property type="match status" value="1"/>
</dbReference>
<dbReference type="PROSITE" id="PS50112">
    <property type="entry name" value="PAS"/>
    <property type="match status" value="1"/>
</dbReference>
<dbReference type="SUPFAM" id="SSF55874">
    <property type="entry name" value="ATPase domain of HSP90 chaperone/DNA topoisomerase II/histidine kinase"/>
    <property type="match status" value="1"/>
</dbReference>
<dbReference type="InterPro" id="IPR035965">
    <property type="entry name" value="PAS-like_dom_sf"/>
</dbReference>
<dbReference type="Gene3D" id="1.10.287.130">
    <property type="match status" value="1"/>
</dbReference>
<dbReference type="PROSITE" id="PS50110">
    <property type="entry name" value="RESPONSE_REGULATORY"/>
    <property type="match status" value="1"/>
</dbReference>
<dbReference type="InterPro" id="IPR036097">
    <property type="entry name" value="HisK_dim/P_sf"/>
</dbReference>
<dbReference type="CDD" id="cd00156">
    <property type="entry name" value="REC"/>
    <property type="match status" value="1"/>
</dbReference>
<dbReference type="InterPro" id="IPR003594">
    <property type="entry name" value="HATPase_dom"/>
</dbReference>
<keyword evidence="5 10" id="KW-0418">Kinase</keyword>
<sequence length="679" mass="75169">MSSLLPVKSTPTERLQETSSLDASALLRALEEAERVSPQGSLFLVPLHDDPGTITDFECLSANPAAHAILGPREGSLAGQRLRKLLPGRDAVGWMAVLCAAEGSGQPISAELSVAYPDSRGEGWLYCTVMKVRHFLIARFRDISISRRTEEALRQTRDRMVEILEGTPDAFFTVDANWNFTYVNVHTEDLSSQPREQMLSRSLWEMIPRLAAPPYEQALRRAMAHRVSYRFEAYLPPDNWYEVHIYPSGQGLSAFFREIRDRKRLEAERDALLAREHSLRLEAEALAYERAKELMAAREKLVQSEKLAVAGQLAAGVGHEINNPLSFVIGNLHFALEALGSLTGPISSTEVLQEPLEALEEARTGAERIRGILTDLKRFARADESLLGPVDVREALDFSLSMAMPHLRHRAQVEKRYHPVPKALANDAKLGQVFLHLLMNAAQAIPEGDAANHWITLTTKMEDGRVVVEVSDTGRGMTPEVLERAFEPYFTTKSMGEGMGLGLSICLGLVQSMKGNLSATSKPGVGTTFRVVLPTSMAPAPALTPAPIAKVARRRRVLVIDDEPGMASVFRRIIGRSHEVVAVESGREALDLLAKDEAFDRIFCDLMMADLTGMDVYEALQAQRKACLERFVFMTGGSFTEKARTFLQTVPFPLIDKPFDPQHIRDLVAQAPSLPGFQP</sequence>
<dbReference type="Pfam" id="PF08448">
    <property type="entry name" value="PAS_4"/>
    <property type="match status" value="1"/>
</dbReference>
<evidence type="ECO:0000313" key="10">
    <source>
        <dbReference type="EMBL" id="KFE64940.1"/>
    </source>
</evidence>